<dbReference type="Proteomes" id="UP000271974">
    <property type="component" value="Unassembled WGS sequence"/>
</dbReference>
<proteinExistence type="predicted"/>
<keyword evidence="2" id="KW-1185">Reference proteome</keyword>
<name>A0A433T7H8_ELYCH</name>
<accession>A0A433T7H8</accession>
<dbReference type="EMBL" id="RQTK01000572">
    <property type="protein sequence ID" value="RUS77551.1"/>
    <property type="molecule type" value="Genomic_DNA"/>
</dbReference>
<sequence>MESLFRIASIPACVFILSFVTETTNFWTVAGNTFNIGLATIKQGSTKLSGQRKIQLSPAYNKENTSNISITQIEIETSSALKTYAFLSSLDPHEYDLFLVEWRTSESTAVTVLYTNLDGAVCSINKQQVTNQTQRLTAELSCQLFCLQDPSIEVPNETCVLASPQLLFPYQKAHVFSYVPDMVTNILTILNLASWQEMILVYDDFYDPIAQLVISRLKHTMLTVLKVDAKHKQKEAGTKTCADQSQFVEDIDQADYREDVTDLFLKDTYFHLSEGNDMQVLLLCSPEFVKFILSKANRFDSLYNKTTAMHMRSQWMVLATGTDNVHDLEIYLKSLEHLDNVALLCSPSETKFSAFKEDMAWVSNIYLLMSTPKAQL</sequence>
<protein>
    <submittedName>
        <fullName evidence="1">Uncharacterized protein</fullName>
    </submittedName>
</protein>
<organism evidence="1 2">
    <name type="scientific">Elysia chlorotica</name>
    <name type="common">Eastern emerald elysia</name>
    <name type="synonym">Sea slug</name>
    <dbReference type="NCBI Taxonomy" id="188477"/>
    <lineage>
        <taxon>Eukaryota</taxon>
        <taxon>Metazoa</taxon>
        <taxon>Spiralia</taxon>
        <taxon>Lophotrochozoa</taxon>
        <taxon>Mollusca</taxon>
        <taxon>Gastropoda</taxon>
        <taxon>Heterobranchia</taxon>
        <taxon>Euthyneura</taxon>
        <taxon>Panpulmonata</taxon>
        <taxon>Sacoglossa</taxon>
        <taxon>Placobranchoidea</taxon>
        <taxon>Plakobranchidae</taxon>
        <taxon>Elysia</taxon>
    </lineage>
</organism>
<evidence type="ECO:0000313" key="1">
    <source>
        <dbReference type="EMBL" id="RUS77551.1"/>
    </source>
</evidence>
<dbReference type="OrthoDB" id="10631659at2759"/>
<dbReference type="AlphaFoldDB" id="A0A433T7H8"/>
<comment type="caution">
    <text evidence="1">The sequence shown here is derived from an EMBL/GenBank/DDBJ whole genome shotgun (WGS) entry which is preliminary data.</text>
</comment>
<evidence type="ECO:0000313" key="2">
    <source>
        <dbReference type="Proteomes" id="UP000271974"/>
    </source>
</evidence>
<reference evidence="1 2" key="1">
    <citation type="submission" date="2019-01" db="EMBL/GenBank/DDBJ databases">
        <title>A draft genome assembly of the solar-powered sea slug Elysia chlorotica.</title>
        <authorList>
            <person name="Cai H."/>
            <person name="Li Q."/>
            <person name="Fang X."/>
            <person name="Li J."/>
            <person name="Curtis N.E."/>
            <person name="Altenburger A."/>
            <person name="Shibata T."/>
            <person name="Feng M."/>
            <person name="Maeda T."/>
            <person name="Schwartz J.A."/>
            <person name="Shigenobu S."/>
            <person name="Lundholm N."/>
            <person name="Nishiyama T."/>
            <person name="Yang H."/>
            <person name="Hasebe M."/>
            <person name="Li S."/>
            <person name="Pierce S.K."/>
            <person name="Wang J."/>
        </authorList>
    </citation>
    <scope>NUCLEOTIDE SEQUENCE [LARGE SCALE GENOMIC DNA]</scope>
    <source>
        <strain evidence="1">EC2010</strain>
        <tissue evidence="1">Whole organism of an adult</tissue>
    </source>
</reference>
<gene>
    <name evidence="1" type="ORF">EGW08_014680</name>
</gene>